<evidence type="ECO:0000313" key="1">
    <source>
        <dbReference type="EMBL" id="RKD12392.1"/>
    </source>
</evidence>
<dbReference type="EMBL" id="MBTA01000030">
    <property type="protein sequence ID" value="RKD12392.1"/>
    <property type="molecule type" value="Genomic_DNA"/>
</dbReference>
<organism evidence="1 2">
    <name type="scientific">Pelobium manganitolerans</name>
    <dbReference type="NCBI Taxonomy" id="1842495"/>
    <lineage>
        <taxon>Bacteria</taxon>
        <taxon>Pseudomonadati</taxon>
        <taxon>Bacteroidota</taxon>
        <taxon>Sphingobacteriia</taxon>
        <taxon>Sphingobacteriales</taxon>
        <taxon>Sphingobacteriaceae</taxon>
        <taxon>Pelobium</taxon>
    </lineage>
</organism>
<gene>
    <name evidence="1" type="ORF">BCY91_12135</name>
</gene>
<protein>
    <submittedName>
        <fullName evidence="1">Uncharacterized protein</fullName>
    </submittedName>
</protein>
<proteinExistence type="predicted"/>
<sequence>MAKSLKQAEAVLPSKGEKFGSVPKARLWLNRCVASGKVPLQRSVDEIARRFAGTITFAEPLELFVVVLVDAFFLIVKVLYQK</sequence>
<name>A0A419S1N1_9SPHI</name>
<evidence type="ECO:0000313" key="2">
    <source>
        <dbReference type="Proteomes" id="UP000283433"/>
    </source>
</evidence>
<dbReference type="Proteomes" id="UP000283433">
    <property type="component" value="Unassembled WGS sequence"/>
</dbReference>
<keyword evidence="2" id="KW-1185">Reference proteome</keyword>
<reference evidence="1 2" key="1">
    <citation type="submission" date="2016-07" db="EMBL/GenBank/DDBJ databases">
        <title>Genome of Pelobium manganitolerans.</title>
        <authorList>
            <person name="Wu S."/>
            <person name="Wang G."/>
        </authorList>
    </citation>
    <scope>NUCLEOTIDE SEQUENCE [LARGE SCALE GENOMIC DNA]</scope>
    <source>
        <strain evidence="1 2">YS-25</strain>
    </source>
</reference>
<comment type="caution">
    <text evidence="1">The sequence shown here is derived from an EMBL/GenBank/DDBJ whole genome shotgun (WGS) entry which is preliminary data.</text>
</comment>
<accession>A0A419S1N1</accession>
<dbReference type="AlphaFoldDB" id="A0A419S1N1"/>